<proteinExistence type="predicted"/>
<dbReference type="Proteomes" id="UP001519460">
    <property type="component" value="Unassembled WGS sequence"/>
</dbReference>
<sequence length="94" mass="10946">MFHRGGLNFYPQHRFSRQENSCSGCAPRVTIRPAGATLPARGRGARRRHIPVRHTPPKLLLPSSICKARPYHGHRRGENFHKDSICFRRYRMKK</sequence>
<comment type="caution">
    <text evidence="1">The sequence shown here is derived from an EMBL/GenBank/DDBJ whole genome shotgun (WGS) entry which is preliminary data.</text>
</comment>
<protein>
    <submittedName>
        <fullName evidence="1">Uncharacterized protein</fullName>
    </submittedName>
</protein>
<dbReference type="AlphaFoldDB" id="A0ABD0M064"/>
<keyword evidence="2" id="KW-1185">Reference proteome</keyword>
<evidence type="ECO:0000313" key="1">
    <source>
        <dbReference type="EMBL" id="KAK7504669.1"/>
    </source>
</evidence>
<organism evidence="1 2">
    <name type="scientific">Batillaria attramentaria</name>
    <dbReference type="NCBI Taxonomy" id="370345"/>
    <lineage>
        <taxon>Eukaryota</taxon>
        <taxon>Metazoa</taxon>
        <taxon>Spiralia</taxon>
        <taxon>Lophotrochozoa</taxon>
        <taxon>Mollusca</taxon>
        <taxon>Gastropoda</taxon>
        <taxon>Caenogastropoda</taxon>
        <taxon>Sorbeoconcha</taxon>
        <taxon>Cerithioidea</taxon>
        <taxon>Batillariidae</taxon>
        <taxon>Batillaria</taxon>
    </lineage>
</organism>
<name>A0ABD0M064_9CAEN</name>
<dbReference type="EMBL" id="JACVVK020000014">
    <property type="protein sequence ID" value="KAK7504669.1"/>
    <property type="molecule type" value="Genomic_DNA"/>
</dbReference>
<reference evidence="1 2" key="1">
    <citation type="journal article" date="2023" name="Sci. Data">
        <title>Genome assembly of the Korean intertidal mud-creeper Batillaria attramentaria.</title>
        <authorList>
            <person name="Patra A.K."/>
            <person name="Ho P.T."/>
            <person name="Jun S."/>
            <person name="Lee S.J."/>
            <person name="Kim Y."/>
            <person name="Won Y.J."/>
        </authorList>
    </citation>
    <scope>NUCLEOTIDE SEQUENCE [LARGE SCALE GENOMIC DNA]</scope>
    <source>
        <strain evidence="1">Wonlab-2016</strain>
    </source>
</reference>
<evidence type="ECO:0000313" key="2">
    <source>
        <dbReference type="Proteomes" id="UP001519460"/>
    </source>
</evidence>
<gene>
    <name evidence="1" type="ORF">BaRGS_00004155</name>
</gene>
<accession>A0ABD0M064</accession>